<sequence length="629" mass="71704">MCPPCSSYEPQPAYQPIPTTTASYQDYAGVNPPMVQTSGSLEQSHARNSYTPSQAINNHPDLFNCDNPSVMAQYLQYTPLRPSRILGIQPSTTGEEMLYPESPSRGQYFSNPGQGQATGLGIQCNDQLAGPMDPNPVMAAAGTAGNVASPSLTRQASYGDMPAQYDMLHTYGQPSSLLTGGQEVSEMQARSDFGVVYNPNQRTPSARRGPFKDHEKREKTAHTRRIGSCIRCRMQRIRCNLDPENEDGPCLTCRTVATNRIWRLSCLRWKITDVRLFKPGQVKGLEWTNRWKDSVVDDIGSWAGSETRVIRVTEGYTGHFIELRVRQFHPQKGDSLERSWFSNGQKKSVPIPPWAIVDMESAKGAFDDYIKKGLVACCKRLLGARERLLWRTYAVGMKLMGDTSTDDKEKELLNNTLDLWMSVRLTTKSFEIVGTETLGMSHTLIDDPANPLYGRIPLPPVMGAQIDSVLIHQIQPVLRRKTLEDLQKMTQEKKQKTWLTTYVVTFILLHNIALITRHDAEYARKHGMKARFAREDKVKEYNLGANTLLAYFHYCNKGVYPFSDECRDQDLQTLAALDDWAISFVRDTRRYVAEHKRQWEEMWKRDDYENEYYYVSQLFESNWQPRIMA</sequence>
<gene>
    <name evidence="2" type="ORF">NKR19_g6139</name>
</gene>
<name>A0AA38VTX3_9PEZI</name>
<dbReference type="AlphaFoldDB" id="A0AA38VTX3"/>
<feature type="compositionally biased region" description="Basic and acidic residues" evidence="1">
    <location>
        <begin position="210"/>
        <end position="220"/>
    </location>
</feature>
<feature type="region of interest" description="Disordered" evidence="1">
    <location>
        <begin position="196"/>
        <end position="220"/>
    </location>
</feature>
<protein>
    <submittedName>
        <fullName evidence="2">Tetratricopeptide repeat domain containing protein</fullName>
    </submittedName>
</protein>
<dbReference type="PANTHER" id="PTHR35392">
    <property type="entry name" value="ZN(II)2CYS6 TRANSCRIPTION FACTOR (EUROFUNG)-RELATED-RELATED"/>
    <property type="match status" value="1"/>
</dbReference>
<feature type="region of interest" description="Disordered" evidence="1">
    <location>
        <begin position="24"/>
        <end position="55"/>
    </location>
</feature>
<comment type="caution">
    <text evidence="2">The sequence shown here is derived from an EMBL/GenBank/DDBJ whole genome shotgun (WGS) entry which is preliminary data.</text>
</comment>
<dbReference type="PANTHER" id="PTHR35392:SF3">
    <property type="entry name" value="ZN(2)-C6 FUNGAL-TYPE DOMAIN-CONTAINING PROTEIN"/>
    <property type="match status" value="1"/>
</dbReference>
<feature type="compositionally biased region" description="Polar residues" evidence="1">
    <location>
        <begin position="34"/>
        <end position="55"/>
    </location>
</feature>
<evidence type="ECO:0000313" key="3">
    <source>
        <dbReference type="Proteomes" id="UP001174691"/>
    </source>
</evidence>
<evidence type="ECO:0000313" key="2">
    <source>
        <dbReference type="EMBL" id="KAJ9145229.1"/>
    </source>
</evidence>
<dbReference type="Proteomes" id="UP001174691">
    <property type="component" value="Unassembled WGS sequence"/>
</dbReference>
<reference evidence="2" key="1">
    <citation type="submission" date="2022-07" db="EMBL/GenBank/DDBJ databases">
        <title>Fungi with potential for degradation of polypropylene.</title>
        <authorList>
            <person name="Gostincar C."/>
        </authorList>
    </citation>
    <scope>NUCLEOTIDE SEQUENCE</scope>
    <source>
        <strain evidence="2">EXF-13287</strain>
    </source>
</reference>
<dbReference type="InterPro" id="IPR052973">
    <property type="entry name" value="Fungal_sec-metab_reg_TF"/>
</dbReference>
<proteinExistence type="predicted"/>
<organism evidence="2 3">
    <name type="scientific">Coniochaeta hoffmannii</name>
    <dbReference type="NCBI Taxonomy" id="91930"/>
    <lineage>
        <taxon>Eukaryota</taxon>
        <taxon>Fungi</taxon>
        <taxon>Dikarya</taxon>
        <taxon>Ascomycota</taxon>
        <taxon>Pezizomycotina</taxon>
        <taxon>Sordariomycetes</taxon>
        <taxon>Sordariomycetidae</taxon>
        <taxon>Coniochaetales</taxon>
        <taxon>Coniochaetaceae</taxon>
        <taxon>Coniochaeta</taxon>
    </lineage>
</organism>
<accession>A0AA38VTX3</accession>
<keyword evidence="3" id="KW-1185">Reference proteome</keyword>
<evidence type="ECO:0000256" key="1">
    <source>
        <dbReference type="SAM" id="MobiDB-lite"/>
    </source>
</evidence>
<dbReference type="EMBL" id="JANBVN010000091">
    <property type="protein sequence ID" value="KAJ9145229.1"/>
    <property type="molecule type" value="Genomic_DNA"/>
</dbReference>